<keyword evidence="5" id="KW-1185">Reference proteome</keyword>
<sequence>MGRPRKAAGVPAGDVLMMEAFWAQLASDGYSAITATSIVRAVGFNRATFYYYFDGVEDLAWCAVERTLPNNMIGLIQGFLAGHVKSLQLDEATRRSVARLCLLAGDRGATVLVELFKGALERMWVEHFHVDPSREDVRAILTFMVSGVSGILGDWAGKPIDARFDAYLQTIGQVFSAPVMRFVEDRRVIMKYGLFRSIALKSQCSRLSGQAGGAGCVGGGARRCQALPVVV</sequence>
<keyword evidence="1 2" id="KW-0238">DNA-binding</keyword>
<feature type="DNA-binding region" description="H-T-H motif" evidence="2">
    <location>
        <begin position="34"/>
        <end position="53"/>
    </location>
</feature>
<evidence type="ECO:0000259" key="3">
    <source>
        <dbReference type="PROSITE" id="PS50977"/>
    </source>
</evidence>
<protein>
    <submittedName>
        <fullName evidence="4">TetR/AcrR family transcriptional regulator</fullName>
    </submittedName>
</protein>
<dbReference type="EMBL" id="JBAGNM010000003">
    <property type="protein sequence ID" value="MEW6954374.1"/>
    <property type="molecule type" value="Genomic_DNA"/>
</dbReference>
<evidence type="ECO:0000313" key="5">
    <source>
        <dbReference type="Proteomes" id="UP001555100"/>
    </source>
</evidence>
<dbReference type="Proteomes" id="UP001555100">
    <property type="component" value="Unassembled WGS sequence"/>
</dbReference>
<accession>A0ABV3NAY6</accession>
<dbReference type="PROSITE" id="PS50977">
    <property type="entry name" value="HTH_TETR_2"/>
    <property type="match status" value="1"/>
</dbReference>
<organism evidence="4 5">
    <name type="scientific">Trueperella pyogenes</name>
    <dbReference type="NCBI Taxonomy" id="1661"/>
    <lineage>
        <taxon>Bacteria</taxon>
        <taxon>Bacillati</taxon>
        <taxon>Actinomycetota</taxon>
        <taxon>Actinomycetes</taxon>
        <taxon>Actinomycetales</taxon>
        <taxon>Actinomycetaceae</taxon>
        <taxon>Trueperella</taxon>
    </lineage>
</organism>
<dbReference type="Gene3D" id="1.10.357.10">
    <property type="entry name" value="Tetracycline Repressor, domain 2"/>
    <property type="match status" value="1"/>
</dbReference>
<feature type="domain" description="HTH tetR-type" evidence="3">
    <location>
        <begin position="11"/>
        <end position="71"/>
    </location>
</feature>
<gene>
    <name evidence="4" type="ORF">V3M73_04985</name>
</gene>
<dbReference type="SUPFAM" id="SSF46689">
    <property type="entry name" value="Homeodomain-like"/>
    <property type="match status" value="1"/>
</dbReference>
<dbReference type="Pfam" id="PF00440">
    <property type="entry name" value="TetR_N"/>
    <property type="match status" value="1"/>
</dbReference>
<evidence type="ECO:0000313" key="4">
    <source>
        <dbReference type="EMBL" id="MEW6954374.1"/>
    </source>
</evidence>
<dbReference type="InterPro" id="IPR001647">
    <property type="entry name" value="HTH_TetR"/>
</dbReference>
<name>A0ABV3NAY6_9ACTO</name>
<comment type="caution">
    <text evidence="4">The sequence shown here is derived from an EMBL/GenBank/DDBJ whole genome shotgun (WGS) entry which is preliminary data.</text>
</comment>
<dbReference type="RefSeq" id="WP_367208729.1">
    <property type="nucleotide sequence ID" value="NZ_JBAGMF010000013.1"/>
</dbReference>
<proteinExistence type="predicted"/>
<dbReference type="InterPro" id="IPR009057">
    <property type="entry name" value="Homeodomain-like_sf"/>
</dbReference>
<evidence type="ECO:0000256" key="1">
    <source>
        <dbReference type="ARBA" id="ARBA00023125"/>
    </source>
</evidence>
<evidence type="ECO:0000256" key="2">
    <source>
        <dbReference type="PROSITE-ProRule" id="PRU00335"/>
    </source>
</evidence>
<reference evidence="4 5" key="1">
    <citation type="submission" date="2024-01" db="EMBL/GenBank/DDBJ databases">
        <title>Genomic analysis and antimicrobial resistance profiles of Trueperella pyogenes isolated from domestic and wild animals.</title>
        <authorList>
            <person name="Magossi G."/>
            <person name="Gzyl K.E."/>
            <person name="Holman D.B."/>
            <person name="Amat S."/>
        </authorList>
    </citation>
    <scope>NUCLEOTIDE SEQUENCE [LARGE SCALE GENOMIC DNA]</scope>
    <source>
        <strain evidence="4 5">1494</strain>
    </source>
</reference>